<dbReference type="AlphaFoldDB" id="A0AAD4AI51"/>
<reference evidence="1" key="1">
    <citation type="journal article" date="2012" name="J. Bacteriol.">
        <title>Genome sequences of type strains of seven species of the marine bacterium Pseudoalteromonas.</title>
        <authorList>
            <person name="Xie B.B."/>
            <person name="Shu Y.L."/>
            <person name="Qin Q.L."/>
            <person name="Rong J.C."/>
            <person name="Zhang X.Y."/>
            <person name="Chen X.L."/>
            <person name="Shi M."/>
            <person name="He H.L."/>
            <person name="Zhou B.C."/>
            <person name="Zhang Y.Z."/>
        </authorList>
    </citation>
    <scope>NUCLEOTIDE SEQUENCE</scope>
    <source>
        <strain evidence="1">DSM 8771</strain>
    </source>
</reference>
<protein>
    <submittedName>
        <fullName evidence="1">Uncharacterized protein</fullName>
    </submittedName>
</protein>
<evidence type="ECO:0000313" key="2">
    <source>
        <dbReference type="Proteomes" id="UP000016487"/>
    </source>
</evidence>
<evidence type="ECO:0000313" key="1">
    <source>
        <dbReference type="EMBL" id="KAF7770040.1"/>
    </source>
</evidence>
<dbReference type="Proteomes" id="UP000016487">
    <property type="component" value="Unassembled WGS sequence"/>
</dbReference>
<gene>
    <name evidence="1" type="ORF">PCIT_a2987</name>
</gene>
<accession>A0AAD4AI51</accession>
<dbReference type="EMBL" id="AHBZ03000021">
    <property type="protein sequence ID" value="KAF7770040.1"/>
    <property type="molecule type" value="Genomic_DNA"/>
</dbReference>
<sequence>MQDIARDSVTLEIVTLVKGTVAAVPLEADKLELIALSMRGAEPELFKLPFILLYTGSCYTPQS</sequence>
<proteinExistence type="predicted"/>
<reference evidence="1" key="2">
    <citation type="submission" date="2015-03" db="EMBL/GenBank/DDBJ databases">
        <title>Genome sequence of Pseudoalteromonas citrea.</title>
        <authorList>
            <person name="Xie B.-B."/>
            <person name="Rong J.-C."/>
            <person name="Qin Q.-L."/>
            <person name="Zhang Y.-Z."/>
        </authorList>
    </citation>
    <scope>NUCLEOTIDE SEQUENCE</scope>
    <source>
        <strain evidence="1">DSM 8771</strain>
    </source>
</reference>
<organism evidence="1 2">
    <name type="scientific">Pseudoalteromonas citrea</name>
    <dbReference type="NCBI Taxonomy" id="43655"/>
    <lineage>
        <taxon>Bacteria</taxon>
        <taxon>Pseudomonadati</taxon>
        <taxon>Pseudomonadota</taxon>
        <taxon>Gammaproteobacteria</taxon>
        <taxon>Alteromonadales</taxon>
        <taxon>Pseudoalteromonadaceae</taxon>
        <taxon>Pseudoalteromonas</taxon>
    </lineage>
</organism>
<name>A0AAD4AI51_9GAMM</name>
<dbReference type="RefSeq" id="WP_010367230.1">
    <property type="nucleotide sequence ID" value="NZ_AHBZ03000021.1"/>
</dbReference>
<comment type="caution">
    <text evidence="1">The sequence shown here is derived from an EMBL/GenBank/DDBJ whole genome shotgun (WGS) entry which is preliminary data.</text>
</comment>